<comment type="caution">
    <text evidence="1">The sequence shown here is derived from an EMBL/GenBank/DDBJ whole genome shotgun (WGS) entry which is preliminary data.</text>
</comment>
<accession>A0ABQ7T753</accession>
<protein>
    <submittedName>
        <fullName evidence="1">Uncharacterized protein</fullName>
    </submittedName>
</protein>
<proteinExistence type="predicted"/>
<name>A0ABQ7T753_PHRPL</name>
<keyword evidence="2" id="KW-1185">Reference proteome</keyword>
<evidence type="ECO:0000313" key="2">
    <source>
        <dbReference type="Proteomes" id="UP000826234"/>
    </source>
</evidence>
<evidence type="ECO:0000313" key="1">
    <source>
        <dbReference type="EMBL" id="KAH0625486.1"/>
    </source>
</evidence>
<sequence length="126" mass="14525">MAGFQLQFSEVLVKWRRFFHQLAAEQGKVGLAALETKLEVEKLQALSRLDCHSKPWLLRADGSYSPYGQSLTFFSLPCVPFFQTGQLEPLLSRFTEEEEMQMKRMLQRMDVLAKVRTENGFSPSYA</sequence>
<gene>
    <name evidence="1" type="ORF">JD844_015018</name>
</gene>
<reference evidence="1 2" key="1">
    <citation type="journal article" date="2022" name="Gigascience">
        <title>A chromosome-level genome assembly and annotation of the desert horned lizard, Phrynosoma platyrhinos, provides insight into chromosomal rearrangements among reptiles.</title>
        <authorList>
            <person name="Koochekian N."/>
            <person name="Ascanio A."/>
            <person name="Farleigh K."/>
            <person name="Card D.C."/>
            <person name="Schield D.R."/>
            <person name="Castoe T.A."/>
            <person name="Jezkova T."/>
        </authorList>
    </citation>
    <scope>NUCLEOTIDE SEQUENCE [LARGE SCALE GENOMIC DNA]</scope>
    <source>
        <strain evidence="1">NK-2021</strain>
    </source>
</reference>
<dbReference type="EMBL" id="JAIPUX010001211">
    <property type="protein sequence ID" value="KAH0625486.1"/>
    <property type="molecule type" value="Genomic_DNA"/>
</dbReference>
<organism evidence="1 2">
    <name type="scientific">Phrynosoma platyrhinos</name>
    <name type="common">Desert horned lizard</name>
    <dbReference type="NCBI Taxonomy" id="52577"/>
    <lineage>
        <taxon>Eukaryota</taxon>
        <taxon>Metazoa</taxon>
        <taxon>Chordata</taxon>
        <taxon>Craniata</taxon>
        <taxon>Vertebrata</taxon>
        <taxon>Euteleostomi</taxon>
        <taxon>Lepidosauria</taxon>
        <taxon>Squamata</taxon>
        <taxon>Bifurcata</taxon>
        <taxon>Unidentata</taxon>
        <taxon>Episquamata</taxon>
        <taxon>Toxicofera</taxon>
        <taxon>Iguania</taxon>
        <taxon>Phrynosomatidae</taxon>
        <taxon>Phrynosomatinae</taxon>
        <taxon>Phrynosoma</taxon>
    </lineage>
</organism>
<dbReference type="Proteomes" id="UP000826234">
    <property type="component" value="Unassembled WGS sequence"/>
</dbReference>